<dbReference type="Proteomes" id="UP000822369">
    <property type="component" value="Chromosome 3"/>
</dbReference>
<evidence type="ECO:0000313" key="2">
    <source>
        <dbReference type="EMBL" id="KAF7226688.1"/>
    </source>
</evidence>
<dbReference type="InterPro" id="IPR024812">
    <property type="entry name" value="TPR_24"/>
</dbReference>
<feature type="compositionally biased region" description="Basic residues" evidence="1">
    <location>
        <begin position="16"/>
        <end position="25"/>
    </location>
</feature>
<feature type="region of interest" description="Disordered" evidence="1">
    <location>
        <begin position="501"/>
        <end position="535"/>
    </location>
</feature>
<organism evidence="2 3">
    <name type="scientific">Nothobranchius furzeri</name>
    <name type="common">Turquoise killifish</name>
    <dbReference type="NCBI Taxonomy" id="105023"/>
    <lineage>
        <taxon>Eukaryota</taxon>
        <taxon>Metazoa</taxon>
        <taxon>Chordata</taxon>
        <taxon>Craniata</taxon>
        <taxon>Vertebrata</taxon>
        <taxon>Euteleostomi</taxon>
        <taxon>Actinopterygii</taxon>
        <taxon>Neopterygii</taxon>
        <taxon>Teleostei</taxon>
        <taxon>Neoteleostei</taxon>
        <taxon>Acanthomorphata</taxon>
        <taxon>Ovalentaria</taxon>
        <taxon>Atherinomorphae</taxon>
        <taxon>Cyprinodontiformes</taxon>
        <taxon>Nothobranchiidae</taxon>
        <taxon>Nothobranchius</taxon>
    </lineage>
</organism>
<dbReference type="EMBL" id="JAAVVJ010000003">
    <property type="protein sequence ID" value="KAF7226688.1"/>
    <property type="molecule type" value="Genomic_DNA"/>
</dbReference>
<dbReference type="PANTHER" id="PTHR47050:SF1">
    <property type="entry name" value="TETRATRICOPEPTIDE REPEAT PROTEIN 24-LIKE"/>
    <property type="match status" value="1"/>
</dbReference>
<sequence>MPSDKSPSGEKEMKTNRKNKTKTQRKTVDIQQLTSSGHRALQEGQPQDALTFFKDALKAAAQLQDSRVIKACSFNLGAAYVEAGRPQKGLDFLQQAEPGPKADRLPDLQFNLALAHKALGQNKEAAAYFLLAAQLYRSQGDGRNEGDACMEMSHCYSSTQNWSQAVQGFLRAAEGYKLAAMFDSAATALKEAGCHMIQSDQFSQDDITSVLTECQNVLENITDQKILGELYLSVGVSYCQLRCFEEAVLCFNLALGPAAQSPPLLAKVLQNLGAAQNALGQFGPAVDHHRLAAGLYGTLGCRSDQARCFSNMAFAYSQLGDEEEAAESFILALQGFRDTRDHLAQVQVCEALAECYLKQKKQQKAVELYKQALSTLRLCQEAEGVQDRLVEQLTQALQQSLTVPQRPHPLSPHLHNSPVAQHARKSDIIQRLASAANQKSDKQRGDVTAGCTGETLSGEQKASEHSHSAGGGAAETPDCMNVTSGFRRTAVMYVCFPGERSLDRENPPTGSEASLAQQVEATPKSTGGKWKAPSPISRWRSQFCSLM</sequence>
<protein>
    <submittedName>
        <fullName evidence="2">Tetratricopeptide repeat domain 24</fullName>
    </submittedName>
</protein>
<accession>A0A9D3C2B2</accession>
<dbReference type="PANTHER" id="PTHR47050">
    <property type="entry name" value="TETRATRICOPEPTIDE REPEAT PROTEIN 24"/>
    <property type="match status" value="1"/>
</dbReference>
<dbReference type="SUPFAM" id="SSF48452">
    <property type="entry name" value="TPR-like"/>
    <property type="match status" value="2"/>
</dbReference>
<gene>
    <name evidence="2" type="primary">ttc24</name>
    <name evidence="2" type="ORF">G4P62_005504</name>
</gene>
<feature type="region of interest" description="Disordered" evidence="1">
    <location>
        <begin position="1"/>
        <end position="29"/>
    </location>
</feature>
<proteinExistence type="predicted"/>
<dbReference type="Pfam" id="PF13181">
    <property type="entry name" value="TPR_8"/>
    <property type="match status" value="1"/>
</dbReference>
<dbReference type="Pfam" id="PF13424">
    <property type="entry name" value="TPR_12"/>
    <property type="match status" value="1"/>
</dbReference>
<comment type="caution">
    <text evidence="2">The sequence shown here is derived from an EMBL/GenBank/DDBJ whole genome shotgun (WGS) entry which is preliminary data.</text>
</comment>
<feature type="compositionally biased region" description="Polar residues" evidence="1">
    <location>
        <begin position="508"/>
        <end position="525"/>
    </location>
</feature>
<reference evidence="2" key="1">
    <citation type="submission" date="2020-03" db="EMBL/GenBank/DDBJ databases">
        <title>Intra-Species Differences in Population Size shape Life History and Genome Evolution.</title>
        <authorList>
            <person name="Willemsen D."/>
            <person name="Cui R."/>
            <person name="Valenzano D.R."/>
        </authorList>
    </citation>
    <scope>NUCLEOTIDE SEQUENCE</scope>
    <source>
        <strain evidence="2">GRZ</strain>
        <tissue evidence="2">Whole</tissue>
    </source>
</reference>
<dbReference type="InterPro" id="IPR011990">
    <property type="entry name" value="TPR-like_helical_dom_sf"/>
</dbReference>
<dbReference type="InterPro" id="IPR019734">
    <property type="entry name" value="TPR_rpt"/>
</dbReference>
<name>A0A9D3C2B2_NOTFU</name>
<evidence type="ECO:0000313" key="3">
    <source>
        <dbReference type="Proteomes" id="UP000822369"/>
    </source>
</evidence>
<dbReference type="Gene3D" id="1.25.40.10">
    <property type="entry name" value="Tetratricopeptide repeat domain"/>
    <property type="match status" value="2"/>
</dbReference>
<dbReference type="SMART" id="SM00028">
    <property type="entry name" value="TPR"/>
    <property type="match status" value="6"/>
</dbReference>
<evidence type="ECO:0000256" key="1">
    <source>
        <dbReference type="SAM" id="MobiDB-lite"/>
    </source>
</evidence>
<dbReference type="AlphaFoldDB" id="A0A9D3C2B2"/>
<feature type="region of interest" description="Disordered" evidence="1">
    <location>
        <begin position="403"/>
        <end position="477"/>
    </location>
</feature>